<feature type="transmembrane region" description="Helical" evidence="1">
    <location>
        <begin position="133"/>
        <end position="152"/>
    </location>
</feature>
<evidence type="ECO:0000313" key="3">
    <source>
        <dbReference type="Proteomes" id="UP000578352"/>
    </source>
</evidence>
<comment type="caution">
    <text evidence="2">The sequence shown here is derived from an EMBL/GenBank/DDBJ whole genome shotgun (WGS) entry which is preliminary data.</text>
</comment>
<feature type="transmembrane region" description="Helical" evidence="1">
    <location>
        <begin position="67"/>
        <end position="89"/>
    </location>
</feature>
<feature type="transmembrane region" description="Helical" evidence="1">
    <location>
        <begin position="215"/>
        <end position="238"/>
    </location>
</feature>
<sequence>MLVGTLGAAGIFALVGASDFGPSIALALAPAVVLIGCVWLLVAVKAERANPKPAPEERPPRGSFSALAVRLAIIGGLSGLYVSLVTPFLPLFLTQGGLTDSVAAIVVASMSVVQLLVTWWITRRGIGERPFRLFFVTELVTGLSTAAVALVLDVSVVLVAGLFLARAAFVAIAVVAEETIQYAVMPGASAGALFGISQTAFLVGDATGGAVGGGLWVSVGPVGLAVLAGAITVLNALLLPTLLRRHARAAPARTGS</sequence>
<dbReference type="EMBL" id="JACCFL010000001">
    <property type="protein sequence ID" value="NYJ24790.1"/>
    <property type="molecule type" value="Genomic_DNA"/>
</dbReference>
<evidence type="ECO:0000313" key="2">
    <source>
        <dbReference type="EMBL" id="NYJ24790.1"/>
    </source>
</evidence>
<feature type="transmembrane region" description="Helical" evidence="1">
    <location>
        <begin position="27"/>
        <end position="46"/>
    </location>
</feature>
<organism evidence="2 3">
    <name type="scientific">Leifsonia shinshuensis</name>
    <dbReference type="NCBI Taxonomy" id="150026"/>
    <lineage>
        <taxon>Bacteria</taxon>
        <taxon>Bacillati</taxon>
        <taxon>Actinomycetota</taxon>
        <taxon>Actinomycetes</taxon>
        <taxon>Micrococcales</taxon>
        <taxon>Microbacteriaceae</taxon>
        <taxon>Leifsonia</taxon>
    </lineage>
</organism>
<evidence type="ECO:0000256" key="1">
    <source>
        <dbReference type="SAM" id="Phobius"/>
    </source>
</evidence>
<dbReference type="SUPFAM" id="SSF103473">
    <property type="entry name" value="MFS general substrate transporter"/>
    <property type="match status" value="1"/>
</dbReference>
<gene>
    <name evidence="2" type="ORF">HNR13_003077</name>
</gene>
<dbReference type="Gene3D" id="1.20.1250.20">
    <property type="entry name" value="MFS general substrate transporter like domains"/>
    <property type="match status" value="1"/>
</dbReference>
<dbReference type="AlphaFoldDB" id="A0A853D189"/>
<name>A0A853D189_9MICO</name>
<dbReference type="RefSeq" id="WP_179607159.1">
    <property type="nucleotide sequence ID" value="NZ_BAABEH010000001.1"/>
</dbReference>
<protein>
    <submittedName>
        <fullName evidence="2">Putative MFS family arabinose efflux permease</fullName>
    </submittedName>
</protein>
<accession>A0A853D189</accession>
<keyword evidence="1" id="KW-0472">Membrane</keyword>
<proteinExistence type="predicted"/>
<keyword evidence="1" id="KW-1133">Transmembrane helix</keyword>
<feature type="transmembrane region" description="Helical" evidence="1">
    <location>
        <begin position="183"/>
        <end position="203"/>
    </location>
</feature>
<reference evidence="2 3" key="1">
    <citation type="submission" date="2020-07" db="EMBL/GenBank/DDBJ databases">
        <title>Sequencing the genomes of 1000 actinobacteria strains.</title>
        <authorList>
            <person name="Klenk H.-P."/>
        </authorList>
    </citation>
    <scope>NUCLEOTIDE SEQUENCE [LARGE SCALE GENOMIC DNA]</scope>
    <source>
        <strain evidence="2 3">DSM 15165</strain>
    </source>
</reference>
<dbReference type="Proteomes" id="UP000578352">
    <property type="component" value="Unassembled WGS sequence"/>
</dbReference>
<feature type="transmembrane region" description="Helical" evidence="1">
    <location>
        <begin position="101"/>
        <end position="121"/>
    </location>
</feature>
<keyword evidence="1" id="KW-0812">Transmembrane</keyword>
<feature type="transmembrane region" description="Helical" evidence="1">
    <location>
        <begin position="158"/>
        <end position="176"/>
    </location>
</feature>
<dbReference type="InterPro" id="IPR036259">
    <property type="entry name" value="MFS_trans_sf"/>
</dbReference>